<keyword evidence="1" id="KW-0547">Nucleotide-binding</keyword>
<comment type="similarity">
    <text evidence="3">Belongs to the KTI12 family.</text>
</comment>
<dbReference type="InterPro" id="IPR027417">
    <property type="entry name" value="P-loop_NTPase"/>
</dbReference>
<sequence>VSALTTFFGFPRSAMPLVVIVGHPSSGKSRLSRQLCEYLESRGSQVEVVSDERALVARSAYGNFTTEKIGRSAVKSLVERLLTVETIVIVDCLNTIKGFRYELHCRAKALKTHQCTVFLDIPIERCREWESSKPENEKYPVHVFEDLVSRLERPNAAVRWDRPLFTVSESDNVPFEAVETALKSNRTLPSTMSTDVNRVQEPQFLINLDIMTRDVVNSIIAAQSSSEATVIQIPHTSEKIELNRSVTVASLHRLRRSFIAQIKAHPEKDVAGAFAQYIRLNLG</sequence>
<dbReference type="InterPro" id="IPR013641">
    <property type="entry name" value="KTI12/PSTK"/>
</dbReference>
<evidence type="ECO:0000256" key="1">
    <source>
        <dbReference type="ARBA" id="ARBA00022741"/>
    </source>
</evidence>
<evidence type="ECO:0000256" key="3">
    <source>
        <dbReference type="ARBA" id="ARBA00025768"/>
    </source>
</evidence>
<dbReference type="GO" id="GO:0005524">
    <property type="term" value="F:ATP binding"/>
    <property type="evidence" value="ECO:0007669"/>
    <property type="project" value="UniProtKB-KW"/>
</dbReference>
<dbReference type="AlphaFoldDB" id="A0A0H5RAU2"/>
<dbReference type="Pfam" id="PF08433">
    <property type="entry name" value="KTI12"/>
    <property type="match status" value="1"/>
</dbReference>
<dbReference type="Gene3D" id="3.40.50.300">
    <property type="entry name" value="P-loop containing nucleotide triphosphate hydrolases"/>
    <property type="match status" value="1"/>
</dbReference>
<dbReference type="PANTHER" id="PTHR12435">
    <property type="match status" value="1"/>
</dbReference>
<proteinExistence type="inferred from homology"/>
<organism evidence="4">
    <name type="scientific">Spongospora subterranea</name>
    <dbReference type="NCBI Taxonomy" id="70186"/>
    <lineage>
        <taxon>Eukaryota</taxon>
        <taxon>Sar</taxon>
        <taxon>Rhizaria</taxon>
        <taxon>Endomyxa</taxon>
        <taxon>Phytomyxea</taxon>
        <taxon>Plasmodiophorida</taxon>
        <taxon>Plasmodiophoridae</taxon>
        <taxon>Spongospora</taxon>
    </lineage>
</organism>
<evidence type="ECO:0000313" key="4">
    <source>
        <dbReference type="EMBL" id="CRZ10911.1"/>
    </source>
</evidence>
<reference evidence="4" key="1">
    <citation type="submission" date="2015-04" db="EMBL/GenBank/DDBJ databases">
        <title>The genome sequence of the plant pathogenic Rhizarian Plasmodiophora brassicae reveals insights in its biotrophic life cycle and the origin of chitin synthesis.</title>
        <authorList>
            <person name="Schwelm A."/>
            <person name="Fogelqvist J."/>
            <person name="Knaust A."/>
            <person name="Julke S."/>
            <person name="Lilja T."/>
            <person name="Dhandapani V."/>
            <person name="Bonilla-Rosso G."/>
            <person name="Karlsson M."/>
            <person name="Shevchenko A."/>
            <person name="Choi S.R."/>
            <person name="Kim H.G."/>
            <person name="Park J.Y."/>
            <person name="Lim Y.P."/>
            <person name="Ludwig-Muller J."/>
            <person name="Dixelius C."/>
        </authorList>
    </citation>
    <scope>NUCLEOTIDE SEQUENCE</scope>
    <source>
        <tissue evidence="4">Potato root galls</tissue>
    </source>
</reference>
<name>A0A0H5RAU2_9EUKA</name>
<protein>
    <submittedName>
        <fullName evidence="4">Uncharacterized protein</fullName>
    </submittedName>
</protein>
<dbReference type="EMBL" id="HACM01010469">
    <property type="protein sequence ID" value="CRZ10911.1"/>
    <property type="molecule type" value="Transcribed_RNA"/>
</dbReference>
<dbReference type="SUPFAM" id="SSF52540">
    <property type="entry name" value="P-loop containing nucleoside triphosphate hydrolases"/>
    <property type="match status" value="1"/>
</dbReference>
<evidence type="ECO:0000256" key="2">
    <source>
        <dbReference type="ARBA" id="ARBA00022840"/>
    </source>
</evidence>
<feature type="non-terminal residue" evidence="4">
    <location>
        <position position="1"/>
    </location>
</feature>
<keyword evidence="2" id="KW-0067">ATP-binding</keyword>
<accession>A0A0H5RAU2</accession>